<evidence type="ECO:0000256" key="1">
    <source>
        <dbReference type="SAM" id="MobiDB-lite"/>
    </source>
</evidence>
<name>K0T2H5_THAOC</name>
<reference evidence="2 3" key="1">
    <citation type="journal article" date="2012" name="Genome Biol.">
        <title>Genome and low-iron response of an oceanic diatom adapted to chronic iron limitation.</title>
        <authorList>
            <person name="Lommer M."/>
            <person name="Specht M."/>
            <person name="Roy A.S."/>
            <person name="Kraemer L."/>
            <person name="Andreson R."/>
            <person name="Gutowska M.A."/>
            <person name="Wolf J."/>
            <person name="Bergner S.V."/>
            <person name="Schilhabel M.B."/>
            <person name="Klostermeier U.C."/>
            <person name="Beiko R.G."/>
            <person name="Rosenstiel P."/>
            <person name="Hippler M."/>
            <person name="Laroche J."/>
        </authorList>
    </citation>
    <scope>NUCLEOTIDE SEQUENCE [LARGE SCALE GENOMIC DNA]</scope>
    <source>
        <strain evidence="2 3">CCMP1005</strain>
    </source>
</reference>
<comment type="caution">
    <text evidence="2">The sequence shown here is derived from an EMBL/GenBank/DDBJ whole genome shotgun (WGS) entry which is preliminary data.</text>
</comment>
<dbReference type="AlphaFoldDB" id="K0T2H5"/>
<feature type="non-terminal residue" evidence="2">
    <location>
        <position position="1"/>
    </location>
</feature>
<accession>K0T2H5</accession>
<gene>
    <name evidence="2" type="ORF">THAOC_07203</name>
</gene>
<feature type="region of interest" description="Disordered" evidence="1">
    <location>
        <begin position="35"/>
        <end position="59"/>
    </location>
</feature>
<dbReference type="EMBL" id="AGNL01007322">
    <property type="protein sequence ID" value="EJK71369.1"/>
    <property type="molecule type" value="Genomic_DNA"/>
</dbReference>
<evidence type="ECO:0000313" key="3">
    <source>
        <dbReference type="Proteomes" id="UP000266841"/>
    </source>
</evidence>
<proteinExistence type="predicted"/>
<dbReference type="Proteomes" id="UP000266841">
    <property type="component" value="Unassembled WGS sequence"/>
</dbReference>
<sequence>GWRMGAAVAMLTVDATMSSNDPLSLATTVAYLGSSNELSQQEGEMQGNGGKGNEQETMN</sequence>
<evidence type="ECO:0000313" key="2">
    <source>
        <dbReference type="EMBL" id="EJK71369.1"/>
    </source>
</evidence>
<protein>
    <submittedName>
        <fullName evidence="2">Uncharacterized protein</fullName>
    </submittedName>
</protein>
<keyword evidence="3" id="KW-1185">Reference proteome</keyword>
<organism evidence="2 3">
    <name type="scientific">Thalassiosira oceanica</name>
    <name type="common">Marine diatom</name>
    <dbReference type="NCBI Taxonomy" id="159749"/>
    <lineage>
        <taxon>Eukaryota</taxon>
        <taxon>Sar</taxon>
        <taxon>Stramenopiles</taxon>
        <taxon>Ochrophyta</taxon>
        <taxon>Bacillariophyta</taxon>
        <taxon>Coscinodiscophyceae</taxon>
        <taxon>Thalassiosirophycidae</taxon>
        <taxon>Thalassiosirales</taxon>
        <taxon>Thalassiosiraceae</taxon>
        <taxon>Thalassiosira</taxon>
    </lineage>
</organism>